<dbReference type="Gene3D" id="3.40.50.1100">
    <property type="match status" value="2"/>
</dbReference>
<comment type="subunit">
    <text evidence="5 12">Tetramer of two alpha and two beta chains.</text>
</comment>
<dbReference type="InterPro" id="IPR036052">
    <property type="entry name" value="TrpB-like_PALP_sf"/>
</dbReference>
<comment type="similarity">
    <text evidence="4 12">Belongs to the TrpB family.</text>
</comment>
<dbReference type="InterPro" id="IPR006316">
    <property type="entry name" value="Trp_synth_b-like"/>
</dbReference>
<evidence type="ECO:0000256" key="6">
    <source>
        <dbReference type="ARBA" id="ARBA00022605"/>
    </source>
</evidence>
<dbReference type="HAMAP" id="MF_00133">
    <property type="entry name" value="Trp_synth_beta"/>
    <property type="match status" value="1"/>
</dbReference>
<dbReference type="STRING" id="768670.Calni_2017"/>
<accession>E4THH6</accession>
<dbReference type="InterPro" id="IPR006653">
    <property type="entry name" value="Trp_synth_b_CS"/>
</dbReference>
<evidence type="ECO:0000256" key="4">
    <source>
        <dbReference type="ARBA" id="ARBA00009982"/>
    </source>
</evidence>
<dbReference type="KEGG" id="cni:Calni_2017"/>
<dbReference type="Pfam" id="PF00291">
    <property type="entry name" value="PALP"/>
    <property type="match status" value="1"/>
</dbReference>
<evidence type="ECO:0000313" key="14">
    <source>
        <dbReference type="EMBL" id="ADR19911.1"/>
    </source>
</evidence>
<dbReference type="InterPro" id="IPR001926">
    <property type="entry name" value="TrpB-like_PALP"/>
</dbReference>
<dbReference type="GO" id="GO:0004834">
    <property type="term" value="F:tryptophan synthase activity"/>
    <property type="evidence" value="ECO:0007669"/>
    <property type="project" value="UniProtKB-UniRule"/>
</dbReference>
<dbReference type="OrthoDB" id="9766131at2"/>
<dbReference type="eggNOG" id="COG1350">
    <property type="taxonomic scope" value="Bacteria"/>
</dbReference>
<feature type="domain" description="Tryptophan synthase beta chain-like PALP" evidence="13">
    <location>
        <begin position="75"/>
        <end position="412"/>
    </location>
</feature>
<dbReference type="PROSITE" id="PS00168">
    <property type="entry name" value="TRP_SYNTHASE_BETA"/>
    <property type="match status" value="1"/>
</dbReference>
<dbReference type="PANTHER" id="PTHR48077">
    <property type="entry name" value="TRYPTOPHAN SYNTHASE-RELATED"/>
    <property type="match status" value="1"/>
</dbReference>
<comment type="catalytic activity">
    <reaction evidence="11 12">
        <text>(1S,2R)-1-C-(indol-3-yl)glycerol 3-phosphate + L-serine = D-glyceraldehyde 3-phosphate + L-tryptophan + H2O</text>
        <dbReference type="Rhea" id="RHEA:10532"/>
        <dbReference type="ChEBI" id="CHEBI:15377"/>
        <dbReference type="ChEBI" id="CHEBI:33384"/>
        <dbReference type="ChEBI" id="CHEBI:57912"/>
        <dbReference type="ChEBI" id="CHEBI:58866"/>
        <dbReference type="ChEBI" id="CHEBI:59776"/>
        <dbReference type="EC" id="4.2.1.20"/>
    </reaction>
</comment>
<feature type="modified residue" description="N6-(pyridoxal phosphate)lysine" evidence="12">
    <location>
        <position position="110"/>
    </location>
</feature>
<protein>
    <recommendedName>
        <fullName evidence="12">Tryptophan synthase beta chain</fullName>
        <ecNumber evidence="12">4.2.1.20</ecNumber>
    </recommendedName>
</protein>
<dbReference type="CDD" id="cd06446">
    <property type="entry name" value="Trp-synth_B"/>
    <property type="match status" value="1"/>
</dbReference>
<dbReference type="PANTHER" id="PTHR48077:SF6">
    <property type="entry name" value="TRYPTOPHAN SYNTHASE"/>
    <property type="match status" value="1"/>
</dbReference>
<keyword evidence="9 12" id="KW-0057">Aromatic amino acid biosynthesis</keyword>
<name>E4THH6_CALNY</name>
<evidence type="ECO:0000256" key="7">
    <source>
        <dbReference type="ARBA" id="ARBA00022822"/>
    </source>
</evidence>
<evidence type="ECO:0000313" key="15">
    <source>
        <dbReference type="Proteomes" id="UP000007039"/>
    </source>
</evidence>
<proteinExistence type="inferred from homology"/>
<keyword evidence="15" id="KW-1185">Reference proteome</keyword>
<comment type="cofactor">
    <cofactor evidence="1 12">
        <name>pyridoxal 5'-phosphate</name>
        <dbReference type="ChEBI" id="CHEBI:597326"/>
    </cofactor>
</comment>
<dbReference type="AlphaFoldDB" id="E4THH6"/>
<dbReference type="InterPro" id="IPR023026">
    <property type="entry name" value="Trp_synth_beta/beta-like"/>
</dbReference>
<dbReference type="InterPro" id="IPR006654">
    <property type="entry name" value="Trp_synth_beta"/>
</dbReference>
<evidence type="ECO:0000256" key="3">
    <source>
        <dbReference type="ARBA" id="ARBA00004733"/>
    </source>
</evidence>
<dbReference type="RefSeq" id="WP_013452118.1">
    <property type="nucleotide sequence ID" value="NC_014758.1"/>
</dbReference>
<gene>
    <name evidence="12" type="primary">trpB</name>
    <name evidence="14" type="ordered locus">Calni_2017</name>
</gene>
<keyword evidence="8 12" id="KW-0663">Pyridoxal phosphate</keyword>
<dbReference type="GO" id="GO:0030170">
    <property type="term" value="F:pyridoxal phosphate binding"/>
    <property type="evidence" value="ECO:0007669"/>
    <property type="project" value="InterPro"/>
</dbReference>
<evidence type="ECO:0000256" key="12">
    <source>
        <dbReference type="HAMAP-Rule" id="MF_00133"/>
    </source>
</evidence>
<evidence type="ECO:0000256" key="10">
    <source>
        <dbReference type="ARBA" id="ARBA00023239"/>
    </source>
</evidence>
<dbReference type="UniPathway" id="UPA00035">
    <property type="reaction ID" value="UER00044"/>
</dbReference>
<dbReference type="NCBIfam" id="NF009057">
    <property type="entry name" value="PRK12391.1"/>
    <property type="match status" value="1"/>
</dbReference>
<sequence length="452" mass="49839">MSKIYLKPEEMPKKWYNILADLPTPMDPPISPFTGKPVTFDEMKAIFPPHLIEQEMSDKKWIDIPDEVLEVLSIWRPSPLIRAKRLEEVLGTTAKIYYKYEGVSPAGSHKPNTAVAQAYYNKINGIKRLTTETGAGQWGSALSLACKMFDIACRVYMVKVSYHQKPYRKSFMRLFGAEVIPSPSDITNAGREVLKRNPNSNGSLGIAISEAVEEAAQRSDTNYALGSVLNHVLLHQTVIGLEAIKQFELVGDYPDKIYASCGGGSNFGGIAFPFLEKMLKGDKKTEAIAVEPASCPTLTKGVFEYDYGDEAKLTPIMKMYTLGHDFEPPAIHAGGLRYHGDSPIVSYLYNKGLIGAEAVHQSEVFEAGILFAQTEAIVPAPESSHAIAAAIKEAKRCKETGESKTILFCLSGHGFFDMGSYDAYLDGKLSDFEYPEEAIKESLKNLPNVSLK</sequence>
<evidence type="ECO:0000256" key="5">
    <source>
        <dbReference type="ARBA" id="ARBA00011270"/>
    </source>
</evidence>
<keyword evidence="6 12" id="KW-0028">Amino-acid biosynthesis</keyword>
<organism evidence="14 15">
    <name type="scientific">Calditerrivibrio nitroreducens (strain DSM 19672 / NBRC 101217 / Yu37-1)</name>
    <dbReference type="NCBI Taxonomy" id="768670"/>
    <lineage>
        <taxon>Bacteria</taxon>
        <taxon>Pseudomonadati</taxon>
        <taxon>Deferribacterota</taxon>
        <taxon>Deferribacteres</taxon>
        <taxon>Deferribacterales</taxon>
        <taxon>Calditerrivibrionaceae</taxon>
    </lineage>
</organism>
<dbReference type="Proteomes" id="UP000007039">
    <property type="component" value="Chromosome"/>
</dbReference>
<evidence type="ECO:0000259" key="13">
    <source>
        <dbReference type="Pfam" id="PF00291"/>
    </source>
</evidence>
<dbReference type="SUPFAM" id="SSF53686">
    <property type="entry name" value="Tryptophan synthase beta subunit-like PLP-dependent enzymes"/>
    <property type="match status" value="1"/>
</dbReference>
<evidence type="ECO:0000256" key="11">
    <source>
        <dbReference type="ARBA" id="ARBA00049047"/>
    </source>
</evidence>
<dbReference type="PIRSF" id="PIRSF001413">
    <property type="entry name" value="Trp_syn_beta"/>
    <property type="match status" value="1"/>
</dbReference>
<evidence type="ECO:0000256" key="1">
    <source>
        <dbReference type="ARBA" id="ARBA00001933"/>
    </source>
</evidence>
<comment type="function">
    <text evidence="2 12">The beta subunit is responsible for the synthesis of L-tryptophan from indole and L-serine.</text>
</comment>
<evidence type="ECO:0000256" key="8">
    <source>
        <dbReference type="ARBA" id="ARBA00022898"/>
    </source>
</evidence>
<keyword evidence="10 12" id="KW-0456">Lyase</keyword>
<dbReference type="EMBL" id="CP002347">
    <property type="protein sequence ID" value="ADR19911.1"/>
    <property type="molecule type" value="Genomic_DNA"/>
</dbReference>
<dbReference type="NCBIfam" id="TIGR01415">
    <property type="entry name" value="trpB_rel"/>
    <property type="match status" value="1"/>
</dbReference>
<comment type="pathway">
    <text evidence="3 12">Amino-acid biosynthesis; L-tryptophan biosynthesis; L-tryptophan from chorismate: step 5/5.</text>
</comment>
<keyword evidence="7 12" id="KW-0822">Tryptophan biosynthesis</keyword>
<reference evidence="14 15" key="1">
    <citation type="journal article" date="2011" name="Stand. Genomic Sci.">
        <title>Complete genome sequence of Calditerrivibrio nitroreducens type strain (Yu37-1).</title>
        <authorList>
            <person name="Pitluck S."/>
            <person name="Sikorski J."/>
            <person name="Zeytun A."/>
            <person name="Lapidus A."/>
            <person name="Nolan M."/>
            <person name="Lucas S."/>
            <person name="Hammon N."/>
            <person name="Deshpande S."/>
            <person name="Cheng J.F."/>
            <person name="Tapia R."/>
            <person name="Han C."/>
            <person name="Goodwin L."/>
            <person name="Liolios K."/>
            <person name="Pagani I."/>
            <person name="Ivanova N."/>
            <person name="Mavromatis K."/>
            <person name="Pati A."/>
            <person name="Chen A."/>
            <person name="Palaniappan K."/>
            <person name="Hauser L."/>
            <person name="Chang Y.J."/>
            <person name="Jeffries C.D."/>
            <person name="Detter J.C."/>
            <person name="Brambilla E."/>
            <person name="Djao O.D."/>
            <person name="Rohde M."/>
            <person name="Spring S."/>
            <person name="Goker M."/>
            <person name="Woyke T."/>
            <person name="Bristow J."/>
            <person name="Eisen J.A."/>
            <person name="Markowitz V."/>
            <person name="Hugenholtz P."/>
            <person name="Kyrpides N.C."/>
            <person name="Klenk H.P."/>
            <person name="Land M."/>
        </authorList>
    </citation>
    <scope>NUCLEOTIDE SEQUENCE [LARGE SCALE GENOMIC DNA]</scope>
    <source>
        <strain evidence="15">DSM 19672 / NBRC 101217 / Yu37-1</strain>
    </source>
</reference>
<evidence type="ECO:0000256" key="2">
    <source>
        <dbReference type="ARBA" id="ARBA00002786"/>
    </source>
</evidence>
<dbReference type="PIRSF" id="PIRSF500824">
    <property type="entry name" value="TrpB_prok"/>
    <property type="match status" value="1"/>
</dbReference>
<dbReference type="EC" id="4.2.1.20" evidence="12"/>
<dbReference type="GO" id="GO:0005737">
    <property type="term" value="C:cytoplasm"/>
    <property type="evidence" value="ECO:0007669"/>
    <property type="project" value="TreeGrafter"/>
</dbReference>
<dbReference type="HOGENOM" id="CLU_042858_1_0_0"/>
<evidence type="ECO:0000256" key="9">
    <source>
        <dbReference type="ARBA" id="ARBA00023141"/>
    </source>
</evidence>
<dbReference type="GO" id="GO:0052684">
    <property type="term" value="F:L-serine hydro-lyase (adding indole, L-tryptophan-forming) activity"/>
    <property type="evidence" value="ECO:0007669"/>
    <property type="project" value="TreeGrafter"/>
</dbReference>